<keyword evidence="1" id="KW-1133">Transmembrane helix</keyword>
<organism evidence="2 3">
    <name type="scientific">Ophiocordyceps camponoti-rufipedis</name>
    <dbReference type="NCBI Taxonomy" id="2004952"/>
    <lineage>
        <taxon>Eukaryota</taxon>
        <taxon>Fungi</taxon>
        <taxon>Dikarya</taxon>
        <taxon>Ascomycota</taxon>
        <taxon>Pezizomycotina</taxon>
        <taxon>Sordariomycetes</taxon>
        <taxon>Hypocreomycetidae</taxon>
        <taxon>Hypocreales</taxon>
        <taxon>Ophiocordycipitaceae</taxon>
        <taxon>Ophiocordyceps</taxon>
    </lineage>
</organism>
<comment type="caution">
    <text evidence="2">The sequence shown here is derived from an EMBL/GenBank/DDBJ whole genome shotgun (WGS) entry which is preliminary data.</text>
</comment>
<dbReference type="OrthoDB" id="10261467at2759"/>
<keyword evidence="3" id="KW-1185">Reference proteome</keyword>
<dbReference type="EMBL" id="NJES01000036">
    <property type="protein sequence ID" value="PHH79715.1"/>
    <property type="molecule type" value="Genomic_DNA"/>
</dbReference>
<feature type="transmembrane region" description="Helical" evidence="1">
    <location>
        <begin position="21"/>
        <end position="41"/>
    </location>
</feature>
<keyword evidence="1" id="KW-0812">Transmembrane</keyword>
<evidence type="ECO:0000313" key="2">
    <source>
        <dbReference type="EMBL" id="PHH79715.1"/>
    </source>
</evidence>
<dbReference type="AlphaFoldDB" id="A0A2C5ZCV0"/>
<protein>
    <submittedName>
        <fullName evidence="2">Uncharacterized protein</fullName>
    </submittedName>
</protein>
<evidence type="ECO:0000256" key="1">
    <source>
        <dbReference type="SAM" id="Phobius"/>
    </source>
</evidence>
<evidence type="ECO:0000313" key="3">
    <source>
        <dbReference type="Proteomes" id="UP000226431"/>
    </source>
</evidence>
<dbReference type="Proteomes" id="UP000226431">
    <property type="component" value="Unassembled WGS sequence"/>
</dbReference>
<sequence length="112" mass="12292">MQLCQFLLKKPTLSARQKLPATICCISAISGWVMSMTYFAMAADLGWIAVEVEFARGWTGSSDGNPTRQVYWVLLLVDAPVDFILLDVFLVIVEIAAGFVGAVIPSGFKWAF</sequence>
<feature type="transmembrane region" description="Helical" evidence="1">
    <location>
        <begin position="83"/>
        <end position="104"/>
    </location>
</feature>
<name>A0A2C5ZCV0_9HYPO</name>
<dbReference type="SUPFAM" id="SSF81321">
    <property type="entry name" value="Family A G protein-coupled receptor-like"/>
    <property type="match status" value="1"/>
</dbReference>
<accession>A0A2C5ZCV0</accession>
<dbReference type="Gene3D" id="1.20.1070.10">
    <property type="entry name" value="Rhodopsin 7-helix transmembrane proteins"/>
    <property type="match status" value="1"/>
</dbReference>
<reference evidence="2 3" key="1">
    <citation type="submission" date="2017-06" db="EMBL/GenBank/DDBJ databases">
        <title>Ant-infecting Ophiocordyceps genomes reveal a high diversity of potential behavioral manipulation genes and a possible major role for enterotoxins.</title>
        <authorList>
            <person name="De Bekker C."/>
            <person name="Evans H.C."/>
            <person name="Brachmann A."/>
            <person name="Hughes D.P."/>
        </authorList>
    </citation>
    <scope>NUCLEOTIDE SEQUENCE [LARGE SCALE GENOMIC DNA]</scope>
    <source>
        <strain evidence="2 3">Map16</strain>
    </source>
</reference>
<proteinExistence type="predicted"/>
<keyword evidence="1" id="KW-0472">Membrane</keyword>
<gene>
    <name evidence="2" type="ORF">CDD80_3958</name>
</gene>